<name>A0AAW1HM15_SAPOF</name>
<keyword evidence="3" id="KW-0326">Glycosidase</keyword>
<dbReference type="AlphaFoldDB" id="A0AAW1HM15"/>
<evidence type="ECO:0000313" key="6">
    <source>
        <dbReference type="EMBL" id="KAK9677762.1"/>
    </source>
</evidence>
<dbReference type="EMBL" id="JBDFQZ010000011">
    <property type="protein sequence ID" value="KAK9677762.1"/>
    <property type="molecule type" value="Genomic_DNA"/>
</dbReference>
<proteinExistence type="inferred from homology"/>
<protein>
    <recommendedName>
        <fullName evidence="8">Glucan endo-1,3-beta-D-glucosidase</fullName>
    </recommendedName>
</protein>
<keyword evidence="5" id="KW-0732">Signal</keyword>
<dbReference type="GO" id="GO:0004553">
    <property type="term" value="F:hydrolase activity, hydrolyzing O-glycosyl compounds"/>
    <property type="evidence" value="ECO:0007669"/>
    <property type="project" value="InterPro"/>
</dbReference>
<dbReference type="SUPFAM" id="SSF51445">
    <property type="entry name" value="(Trans)glycosidases"/>
    <property type="match status" value="1"/>
</dbReference>
<gene>
    <name evidence="6" type="ORF">RND81_11G165300</name>
</gene>
<evidence type="ECO:0000256" key="3">
    <source>
        <dbReference type="ARBA" id="ARBA00023295"/>
    </source>
</evidence>
<sequence>MANFKAMLCVSLVMYLSYVVVGQMNPNIGVCYGLLGDNIPSPKQVVNLYKKYGIQKMRIYQPYPNVLEALRHSGIHLTLGTLNQDIPVLASSVAAAKSWFNTNVKPYINDVDIQYINVGNEVVPGQYSESIVPAMQNLQKVLKKNKLRTKVTTVVHSGVLGSSYPPSAGQFSEAARPYMRQIIQYLASRKNPILVNVYPYFPYASQPKDIGLEYAQFTTNKTVVQDGSLSYSNLLDAMLDTFYWAMEKEGVYNVKIIISESGWPHAGNGNFTTPELAATYNRNFIKHISNISTPKRPNAKLEGYLFDIIDEDQKAPGVEQNWGLFNSSMQPNYSLL</sequence>
<keyword evidence="2" id="KW-0378">Hydrolase</keyword>
<evidence type="ECO:0000256" key="2">
    <source>
        <dbReference type="ARBA" id="ARBA00022801"/>
    </source>
</evidence>
<accession>A0AAW1HM15</accession>
<comment type="similarity">
    <text evidence="1 4">Belongs to the glycosyl hydrolase 17 family.</text>
</comment>
<dbReference type="Gene3D" id="3.20.20.80">
    <property type="entry name" value="Glycosidases"/>
    <property type="match status" value="1"/>
</dbReference>
<dbReference type="FunFam" id="3.20.20.80:FF:000010">
    <property type="entry name" value="glucan endo-1,3-beta-glucosidase, basic"/>
    <property type="match status" value="1"/>
</dbReference>
<reference evidence="6" key="1">
    <citation type="submission" date="2024-03" db="EMBL/GenBank/DDBJ databases">
        <title>WGS assembly of Saponaria officinalis var. Norfolk2.</title>
        <authorList>
            <person name="Jenkins J."/>
            <person name="Shu S."/>
            <person name="Grimwood J."/>
            <person name="Barry K."/>
            <person name="Goodstein D."/>
            <person name="Schmutz J."/>
            <person name="Leebens-Mack J."/>
            <person name="Osbourn A."/>
        </authorList>
    </citation>
    <scope>NUCLEOTIDE SEQUENCE [LARGE SCALE GENOMIC DNA]</scope>
    <source>
        <strain evidence="6">JIC</strain>
    </source>
</reference>
<evidence type="ECO:0000256" key="1">
    <source>
        <dbReference type="ARBA" id="ARBA00008773"/>
    </source>
</evidence>
<feature type="signal peptide" evidence="5">
    <location>
        <begin position="1"/>
        <end position="22"/>
    </location>
</feature>
<keyword evidence="7" id="KW-1185">Reference proteome</keyword>
<dbReference type="GO" id="GO:0005975">
    <property type="term" value="P:carbohydrate metabolic process"/>
    <property type="evidence" value="ECO:0007669"/>
    <property type="project" value="InterPro"/>
</dbReference>
<dbReference type="InterPro" id="IPR017853">
    <property type="entry name" value="GH"/>
</dbReference>
<dbReference type="Proteomes" id="UP001443914">
    <property type="component" value="Unassembled WGS sequence"/>
</dbReference>
<dbReference type="Pfam" id="PF00332">
    <property type="entry name" value="Glyco_hydro_17"/>
    <property type="match status" value="1"/>
</dbReference>
<dbReference type="InterPro" id="IPR044965">
    <property type="entry name" value="Glyco_hydro_17_plant"/>
</dbReference>
<evidence type="ECO:0000256" key="5">
    <source>
        <dbReference type="SAM" id="SignalP"/>
    </source>
</evidence>
<comment type="caution">
    <text evidence="6">The sequence shown here is derived from an EMBL/GenBank/DDBJ whole genome shotgun (WGS) entry which is preliminary data.</text>
</comment>
<organism evidence="6 7">
    <name type="scientific">Saponaria officinalis</name>
    <name type="common">Common soapwort</name>
    <name type="synonym">Lychnis saponaria</name>
    <dbReference type="NCBI Taxonomy" id="3572"/>
    <lineage>
        <taxon>Eukaryota</taxon>
        <taxon>Viridiplantae</taxon>
        <taxon>Streptophyta</taxon>
        <taxon>Embryophyta</taxon>
        <taxon>Tracheophyta</taxon>
        <taxon>Spermatophyta</taxon>
        <taxon>Magnoliopsida</taxon>
        <taxon>eudicotyledons</taxon>
        <taxon>Gunneridae</taxon>
        <taxon>Pentapetalae</taxon>
        <taxon>Caryophyllales</taxon>
        <taxon>Caryophyllaceae</taxon>
        <taxon>Caryophylleae</taxon>
        <taxon>Saponaria</taxon>
    </lineage>
</organism>
<evidence type="ECO:0000313" key="7">
    <source>
        <dbReference type="Proteomes" id="UP001443914"/>
    </source>
</evidence>
<feature type="chain" id="PRO_5043329313" description="Glucan endo-1,3-beta-D-glucosidase" evidence="5">
    <location>
        <begin position="23"/>
        <end position="336"/>
    </location>
</feature>
<evidence type="ECO:0008006" key="8">
    <source>
        <dbReference type="Google" id="ProtNLM"/>
    </source>
</evidence>
<dbReference type="InterPro" id="IPR000490">
    <property type="entry name" value="Glyco_hydro_17"/>
</dbReference>
<dbReference type="PANTHER" id="PTHR32227">
    <property type="entry name" value="GLUCAN ENDO-1,3-BETA-GLUCOSIDASE BG1-RELATED-RELATED"/>
    <property type="match status" value="1"/>
</dbReference>
<evidence type="ECO:0000256" key="4">
    <source>
        <dbReference type="RuleBase" id="RU004335"/>
    </source>
</evidence>